<dbReference type="Pfam" id="PF01074">
    <property type="entry name" value="Glyco_hydro_38N"/>
    <property type="match status" value="1"/>
</dbReference>
<keyword evidence="7" id="KW-1185">Reference proteome</keyword>
<keyword evidence="4" id="KW-0326">Glycosidase</keyword>
<dbReference type="InterPro" id="IPR000602">
    <property type="entry name" value="Glyco_hydro_38_N"/>
</dbReference>
<accession>A0A7M2RI46</accession>
<dbReference type="KEGG" id="bliq:INP51_02900"/>
<dbReference type="PANTHER" id="PTHR46017:SF1">
    <property type="entry name" value="ALPHA-MANNOSIDASE 2C1"/>
    <property type="match status" value="1"/>
</dbReference>
<dbReference type="Gene3D" id="1.20.1270.50">
    <property type="entry name" value="Glycoside hydrolase family 38, central domain"/>
    <property type="match status" value="1"/>
</dbReference>
<evidence type="ECO:0000256" key="2">
    <source>
        <dbReference type="ARBA" id="ARBA00022723"/>
    </source>
</evidence>
<dbReference type="Gene3D" id="3.20.110.10">
    <property type="entry name" value="Glycoside hydrolase 38, N terminal domain"/>
    <property type="match status" value="1"/>
</dbReference>
<dbReference type="SUPFAM" id="SSF88688">
    <property type="entry name" value="Families 57/38 glycoside transferase middle domain"/>
    <property type="match status" value="1"/>
</dbReference>
<dbReference type="GO" id="GO:0006013">
    <property type="term" value="P:mannose metabolic process"/>
    <property type="evidence" value="ECO:0007669"/>
    <property type="project" value="InterPro"/>
</dbReference>
<dbReference type="AlphaFoldDB" id="A0A7M2RI46"/>
<dbReference type="CDD" id="cd10789">
    <property type="entry name" value="GH38N_AMII_ER_cytosolic"/>
    <property type="match status" value="1"/>
</dbReference>
<dbReference type="InterPro" id="IPR011682">
    <property type="entry name" value="Glyco_hydro_38_C"/>
</dbReference>
<dbReference type="Pfam" id="PF17677">
    <property type="entry name" value="Glyco_hydro38C2"/>
    <property type="match status" value="1"/>
</dbReference>
<evidence type="ECO:0000256" key="4">
    <source>
        <dbReference type="ARBA" id="ARBA00023295"/>
    </source>
</evidence>
<dbReference type="InterPro" id="IPR041147">
    <property type="entry name" value="GH38_C"/>
</dbReference>
<evidence type="ECO:0000256" key="3">
    <source>
        <dbReference type="ARBA" id="ARBA00022801"/>
    </source>
</evidence>
<dbReference type="Proteomes" id="UP000593601">
    <property type="component" value="Chromosome"/>
</dbReference>
<name>A0A7M2RI46_9FIRM</name>
<feature type="domain" description="Glycoside hydrolase family 38 central" evidence="5">
    <location>
        <begin position="522"/>
        <end position="599"/>
    </location>
</feature>
<dbReference type="Pfam" id="PF07748">
    <property type="entry name" value="Glyco_hydro_38C"/>
    <property type="match status" value="1"/>
</dbReference>
<dbReference type="InterPro" id="IPR027291">
    <property type="entry name" value="Glyco_hydro_38_N_sf"/>
</dbReference>
<reference evidence="6 7" key="1">
    <citation type="submission" date="2020-10" db="EMBL/GenBank/DDBJ databases">
        <title>Blautia liquoris sp.nov., isolated from the mud in a fermentation cellar used for the production of Chinese strong-flavoured liquor.</title>
        <authorList>
            <person name="Lu L."/>
        </authorList>
    </citation>
    <scope>NUCLEOTIDE SEQUENCE [LARGE SCALE GENOMIC DNA]</scope>
    <source>
        <strain evidence="6 7">LZLJ-3</strain>
    </source>
</reference>
<evidence type="ECO:0000313" key="6">
    <source>
        <dbReference type="EMBL" id="QOV19929.1"/>
    </source>
</evidence>
<dbReference type="InterPro" id="IPR015341">
    <property type="entry name" value="Glyco_hydro_38_cen"/>
</dbReference>
<evidence type="ECO:0000256" key="1">
    <source>
        <dbReference type="ARBA" id="ARBA00009792"/>
    </source>
</evidence>
<dbReference type="FunFam" id="2.70.98.30:FF:000010">
    <property type="entry name" value="Cytosolic alpha-mannosidase"/>
    <property type="match status" value="1"/>
</dbReference>
<keyword evidence="2" id="KW-0479">Metal-binding</keyword>
<dbReference type="GO" id="GO:0030246">
    <property type="term" value="F:carbohydrate binding"/>
    <property type="evidence" value="ECO:0007669"/>
    <property type="project" value="InterPro"/>
</dbReference>
<dbReference type="GO" id="GO:0046872">
    <property type="term" value="F:metal ion binding"/>
    <property type="evidence" value="ECO:0007669"/>
    <property type="project" value="UniProtKB-KW"/>
</dbReference>
<sequence length="1050" mass="122654">MDIRFELERMERILNDIEKLRCSESAAVTEYRIWDGKKEDGAVCDTGEWRQAQIDTPWKGTDQHRWYRTKIQIPFSMREKHVEFWISTGREGQWDATNPQMLFYLNGKIIQGIDVNHRRVLISKNAVSGEEYDIALYAYSGTVEGDLMIHTGIEALDEQVNQIYYDFMVPVQAVKVLMKDKKDDARKILLKLQNAAKTIDLRMPYSTQFYESVHKAGLMLKKEFYTTELENIPKVSGIGHTHIDIAWLWTVEQTREKVIRSFSTVLRLMDQYPDYKFMSSQPILYHFVKEQEPEMYEEIKKRIAEGRWEVDGAMWLESDCNLPNGESLVRQILKGHKFFKDEFGKESKSLWLPDVFGYSAALPQILKKCGIPYFMTTKIAWNQYNQLPNDTFLWKGIDGSEIFVFMPTTCNYDRTLGENISYSETRNTTTYTGIINPNMLLGTYERFQNKDLTEDTLMLYGYGDGGGGPTREMLECADRLKYGLPGIPKIQLESEQEFFDRTYANIASKEEMPTWDGELYFEYHRGTYTSMSKIKRYNRKSEILYEQLEMLSSMSSLLGIEYPRRVIDNGWNTILLNQFHDIIPGSAIESVYTQSENEYEEILYEGSDTVQTLASQIAETVYSSKQSIIVINTLGYMRDDIVEVDTQGAYIASGLIDQAGNHYEIQYISENRFLFFAKQLPPTGWKTFYIQRGEKPESLKNKWNYEFENDFYSVRFNKDMQIESLYEKKSQKEFIKENRLGNVLTTYEDRPMNWDNWDIDAYYKKKKYDYDGISDTKVLESGPLRTVVETSYKFLDSTVTQKVCLYKNLPRIDFVNHADWKTHHVLLKVNFPVQINTKYATYEIQYGNVERTTSNNHSWEVAQFETCGHKWADLSENGLGISLLNDCKYGYGIKDGEMSLTLIKSGTYPNENADIGMHEFTYSIYPHDRRWQEANTVAMAYNLNVPCINVLHQGNETGSQPQEFSLVSCSQKNCFIETMKEAEDGKGWILRMYENSNTRVKADIKLGREAESVMECDLMEHDLKQHKCDHKRFQAWFEPYEIKTFRINWA</sequence>
<dbReference type="PANTHER" id="PTHR46017">
    <property type="entry name" value="ALPHA-MANNOSIDASE 2C1"/>
    <property type="match status" value="1"/>
</dbReference>
<dbReference type="Gene3D" id="2.70.98.30">
    <property type="entry name" value="Golgi alpha-mannosidase II, domain 4"/>
    <property type="match status" value="1"/>
</dbReference>
<dbReference type="InterPro" id="IPR011330">
    <property type="entry name" value="Glyco_hydro/deAcase_b/a-brl"/>
</dbReference>
<dbReference type="GO" id="GO:0009313">
    <property type="term" value="P:oligosaccharide catabolic process"/>
    <property type="evidence" value="ECO:0007669"/>
    <property type="project" value="TreeGrafter"/>
</dbReference>
<dbReference type="SUPFAM" id="SSF88713">
    <property type="entry name" value="Glycoside hydrolase/deacetylase"/>
    <property type="match status" value="1"/>
</dbReference>
<proteinExistence type="inferred from homology"/>
<organism evidence="6 7">
    <name type="scientific">Blautia liquoris</name>
    <dbReference type="NCBI Taxonomy" id="2779518"/>
    <lineage>
        <taxon>Bacteria</taxon>
        <taxon>Bacillati</taxon>
        <taxon>Bacillota</taxon>
        <taxon>Clostridia</taxon>
        <taxon>Lachnospirales</taxon>
        <taxon>Lachnospiraceae</taxon>
        <taxon>Blautia</taxon>
    </lineage>
</organism>
<protein>
    <submittedName>
        <fullName evidence="6">Alpha-mannosidase</fullName>
    </submittedName>
</protein>
<dbReference type="Gene3D" id="2.60.40.2220">
    <property type="match status" value="1"/>
</dbReference>
<dbReference type="FunFam" id="3.20.110.10:FF:000002">
    <property type="entry name" value="alpha-mannosidase 2C1 isoform X1"/>
    <property type="match status" value="1"/>
</dbReference>
<gene>
    <name evidence="6" type="ORF">INP51_02900</name>
</gene>
<dbReference type="Pfam" id="PF09261">
    <property type="entry name" value="Alpha-mann_mid"/>
    <property type="match status" value="1"/>
</dbReference>
<dbReference type="InterPro" id="IPR037094">
    <property type="entry name" value="Glyco_hydro_38_cen_sf"/>
</dbReference>
<dbReference type="RefSeq" id="WP_193736249.1">
    <property type="nucleotide sequence ID" value="NZ_CP063304.1"/>
</dbReference>
<dbReference type="EMBL" id="CP063304">
    <property type="protein sequence ID" value="QOV19929.1"/>
    <property type="molecule type" value="Genomic_DNA"/>
</dbReference>
<dbReference type="GO" id="GO:0004559">
    <property type="term" value="F:alpha-mannosidase activity"/>
    <property type="evidence" value="ECO:0007669"/>
    <property type="project" value="InterPro"/>
</dbReference>
<dbReference type="InterPro" id="IPR028995">
    <property type="entry name" value="Glyco_hydro_57/38_cen_sf"/>
</dbReference>
<dbReference type="InterPro" id="IPR011013">
    <property type="entry name" value="Gal_mutarotase_sf_dom"/>
</dbReference>
<dbReference type="SMART" id="SM00872">
    <property type="entry name" value="Alpha-mann_mid"/>
    <property type="match status" value="1"/>
</dbReference>
<evidence type="ECO:0000313" key="7">
    <source>
        <dbReference type="Proteomes" id="UP000593601"/>
    </source>
</evidence>
<dbReference type="FunFam" id="1.20.1270.50:FF:000004">
    <property type="entry name" value="alpha-mannosidase 2C1 isoform X1"/>
    <property type="match status" value="1"/>
</dbReference>
<keyword evidence="3" id="KW-0378">Hydrolase</keyword>
<dbReference type="SUPFAM" id="SSF74650">
    <property type="entry name" value="Galactose mutarotase-like"/>
    <property type="match status" value="1"/>
</dbReference>
<comment type="similarity">
    <text evidence="1">Belongs to the glycosyl hydrolase 38 family.</text>
</comment>
<evidence type="ECO:0000259" key="5">
    <source>
        <dbReference type="SMART" id="SM00872"/>
    </source>
</evidence>